<evidence type="ECO:0000313" key="2">
    <source>
        <dbReference type="Proteomes" id="UP000323994"/>
    </source>
</evidence>
<evidence type="ECO:0000313" key="1">
    <source>
        <dbReference type="EMBL" id="KAA6439413.1"/>
    </source>
</evidence>
<dbReference type="Pfam" id="PF14099">
    <property type="entry name" value="Polysacc_lyase"/>
    <property type="match status" value="1"/>
</dbReference>
<proteinExistence type="predicted"/>
<name>A0A5M8QYB9_9BACT</name>
<organism evidence="1 2">
    <name type="scientific">Dyadobacter flavalbus</name>
    <dbReference type="NCBI Taxonomy" id="2579942"/>
    <lineage>
        <taxon>Bacteria</taxon>
        <taxon>Pseudomonadati</taxon>
        <taxon>Bacteroidota</taxon>
        <taxon>Cytophagia</taxon>
        <taxon>Cytophagales</taxon>
        <taxon>Spirosomataceae</taxon>
        <taxon>Dyadobacter</taxon>
    </lineage>
</organism>
<reference evidence="1 2" key="1">
    <citation type="submission" date="2019-05" db="EMBL/GenBank/DDBJ databases">
        <authorList>
            <person name="Qu J.-H."/>
        </authorList>
    </citation>
    <scope>NUCLEOTIDE SEQUENCE [LARGE SCALE GENOMIC DNA]</scope>
    <source>
        <strain evidence="1 2">NS28</strain>
    </source>
</reference>
<comment type="caution">
    <text evidence="1">The sequence shown here is derived from an EMBL/GenBank/DDBJ whole genome shotgun (WGS) entry which is preliminary data.</text>
</comment>
<keyword evidence="2" id="KW-1185">Reference proteome</keyword>
<dbReference type="Proteomes" id="UP000323994">
    <property type="component" value="Unassembled WGS sequence"/>
</dbReference>
<dbReference type="InterPro" id="IPR025975">
    <property type="entry name" value="Polysacc_lyase"/>
</dbReference>
<dbReference type="AlphaFoldDB" id="A0A5M8QYB9"/>
<protein>
    <submittedName>
        <fullName evidence="1">Uncharacterized protein</fullName>
    </submittedName>
</protein>
<accession>A0A5M8QYB9</accession>
<gene>
    <name evidence="1" type="ORF">FEM33_14235</name>
</gene>
<dbReference type="Gene3D" id="2.60.120.200">
    <property type="match status" value="1"/>
</dbReference>
<dbReference type="EMBL" id="VBSN01000038">
    <property type="protein sequence ID" value="KAA6439413.1"/>
    <property type="molecule type" value="Genomic_DNA"/>
</dbReference>
<sequence>MDAENLLPLKAFDFRHVPLSMNTDLSFSREGEASFYGSDGYLHFALPGTNWLIDSLRMTDLPWSNIGVTVSEINDKNISGNFNFVKKLAESNGTGEHRMSQEVNVTMDIPLTISVYVKAGTRNMVQFSFLNAATYTGGNPGMRVNLTDGTITSKSSNIISCEAVDSGNGWWRLAVTGVPDLGTESGLHIYILDESNAVSYNGNPDKYIYIWGAQFEQGFKPSAFTPTTTAPYFGLRYNYTPASKPVLAGVLIEPAGTNLFLYSHTFNQNAWKTKDTRLNLVSERSPDGTLNAYKLTEVAGYSSHYLIPEPMVETELGGVYTISVFLKAAGRNWAYFNINGVTAHFNLANGILGNLSFKIESAAMESAGNGWYRCSSTFVSVTPVASIRIGTEIENAEMVYTGNGTAGMLIWGAQLEKGDKTTSYIRTTDKPASRSADKVVLARPSSSVPLDMYIQRKNGGIWMSEQTDDHEVTTSNSEVQLIQYYNPEMPDVKKEEISQSLFPQEYGYFADDSAQVMIFGTEYKAQTPNKPWSLQKAYNKTSPTFRLQVKNGDRWSGDIKTMRSRERSEMYQKSANLPFDQDVWVSFAIKIEPGEALNLSDNDFCIIGQFHASEDADDVSSAPILGLRMEGADTIRLYTCSTTENPHTVGPPIVPRAFSRFTRGIWHRIVIRAKFSPTNAELQWWKNGEELINLTGIGMGFPDKTGPYWKFGVYRSTMRQTLAVEYSNMELSYTTSLLPRVKQPLIII</sequence>